<dbReference type="GO" id="GO:0005829">
    <property type="term" value="C:cytosol"/>
    <property type="evidence" value="ECO:0007669"/>
    <property type="project" value="TreeGrafter"/>
</dbReference>
<proteinExistence type="inferred from homology"/>
<dbReference type="PANTHER" id="PTHR33867">
    <property type="entry name" value="RIBOSOME MATURATION FACTOR RIMP"/>
    <property type="match status" value="1"/>
</dbReference>
<comment type="function">
    <text evidence="3">Required for maturation of 30S ribosomal subunits.</text>
</comment>
<evidence type="ECO:0000256" key="2">
    <source>
        <dbReference type="ARBA" id="ARBA00022517"/>
    </source>
</evidence>
<protein>
    <recommendedName>
        <fullName evidence="3">Ribosome maturation factor RimP</fullName>
    </recommendedName>
</protein>
<evidence type="ECO:0000256" key="1">
    <source>
        <dbReference type="ARBA" id="ARBA00022490"/>
    </source>
</evidence>
<organism evidence="6 7">
    <name type="scientific">Permianibacter aggregans</name>
    <dbReference type="NCBI Taxonomy" id="1510150"/>
    <lineage>
        <taxon>Bacteria</taxon>
        <taxon>Pseudomonadati</taxon>
        <taxon>Pseudomonadota</taxon>
        <taxon>Gammaproteobacteria</taxon>
        <taxon>Pseudomonadales</taxon>
        <taxon>Pseudomonadaceae</taxon>
        <taxon>Permianibacter</taxon>
    </lineage>
</organism>
<gene>
    <name evidence="3" type="primary">rimP</name>
    <name evidence="6" type="ORF">EV696_103283</name>
</gene>
<keyword evidence="1 3" id="KW-0963">Cytoplasm</keyword>
<dbReference type="InterPro" id="IPR028998">
    <property type="entry name" value="RimP_C"/>
</dbReference>
<dbReference type="Gene3D" id="2.30.30.180">
    <property type="entry name" value="Ribosome maturation factor RimP, C-terminal domain"/>
    <property type="match status" value="1"/>
</dbReference>
<feature type="domain" description="Ribosome maturation factor RimP C-terminal" evidence="5">
    <location>
        <begin position="85"/>
        <end position="150"/>
    </location>
</feature>
<dbReference type="FunFam" id="3.30.300.70:FF:000001">
    <property type="entry name" value="Ribosome maturation factor RimP"/>
    <property type="match status" value="1"/>
</dbReference>
<keyword evidence="2 3" id="KW-0690">Ribosome biogenesis</keyword>
<dbReference type="HAMAP" id="MF_01077">
    <property type="entry name" value="RimP"/>
    <property type="match status" value="1"/>
</dbReference>
<dbReference type="GO" id="GO:0000028">
    <property type="term" value="P:ribosomal small subunit assembly"/>
    <property type="evidence" value="ECO:0007669"/>
    <property type="project" value="TreeGrafter"/>
</dbReference>
<dbReference type="Proteomes" id="UP000295375">
    <property type="component" value="Unassembled WGS sequence"/>
</dbReference>
<reference evidence="6 7" key="1">
    <citation type="submission" date="2019-03" db="EMBL/GenBank/DDBJ databases">
        <title>Genomic Encyclopedia of Type Strains, Phase IV (KMG-IV): sequencing the most valuable type-strain genomes for metagenomic binning, comparative biology and taxonomic classification.</title>
        <authorList>
            <person name="Goeker M."/>
        </authorList>
    </citation>
    <scope>NUCLEOTIDE SEQUENCE [LARGE SCALE GENOMIC DNA]</scope>
    <source>
        <strain evidence="6 7">DSM 103792</strain>
    </source>
</reference>
<dbReference type="OrthoDB" id="9805006at2"/>
<dbReference type="GO" id="GO:0006412">
    <property type="term" value="P:translation"/>
    <property type="evidence" value="ECO:0007669"/>
    <property type="project" value="TreeGrafter"/>
</dbReference>
<dbReference type="CDD" id="cd01734">
    <property type="entry name" value="YlxS_C"/>
    <property type="match status" value="1"/>
</dbReference>
<accession>A0A4R6URH8</accession>
<dbReference type="PANTHER" id="PTHR33867:SF1">
    <property type="entry name" value="RIBOSOME MATURATION FACTOR RIMP"/>
    <property type="match status" value="1"/>
</dbReference>
<evidence type="ECO:0000259" key="5">
    <source>
        <dbReference type="Pfam" id="PF17384"/>
    </source>
</evidence>
<evidence type="ECO:0000259" key="4">
    <source>
        <dbReference type="Pfam" id="PF02576"/>
    </source>
</evidence>
<evidence type="ECO:0000313" key="7">
    <source>
        <dbReference type="Proteomes" id="UP000295375"/>
    </source>
</evidence>
<dbReference type="InterPro" id="IPR035956">
    <property type="entry name" value="RimP_N_sf"/>
</dbReference>
<dbReference type="InterPro" id="IPR028989">
    <property type="entry name" value="RimP_N"/>
</dbReference>
<dbReference type="InterPro" id="IPR036847">
    <property type="entry name" value="RimP_C_sf"/>
</dbReference>
<evidence type="ECO:0000313" key="6">
    <source>
        <dbReference type="EMBL" id="TDQ49908.1"/>
    </source>
</evidence>
<dbReference type="Pfam" id="PF02576">
    <property type="entry name" value="RimP_N"/>
    <property type="match status" value="1"/>
</dbReference>
<comment type="caution">
    <text evidence="6">The sequence shown here is derived from an EMBL/GenBank/DDBJ whole genome shotgun (WGS) entry which is preliminary data.</text>
</comment>
<dbReference type="NCBIfam" id="NF000927">
    <property type="entry name" value="PRK00092.1-1"/>
    <property type="match status" value="1"/>
</dbReference>
<comment type="similarity">
    <text evidence="3">Belongs to the RimP family.</text>
</comment>
<evidence type="ECO:0000256" key="3">
    <source>
        <dbReference type="HAMAP-Rule" id="MF_01077"/>
    </source>
</evidence>
<sequence>MADKSALIAMLKPAVEAAGMEFWGLELMVSQRHALLRVFIEHEDGVTVDDCARVSHQISGVLDVEDPISTEYRLEVSSPGWDRPLFTEDQFARFVGGKIKFKTILPVQGRRNFTGTLEAVQDGTITLALDAETRVNISLSQIDKAHVVPDVQAELSKKR</sequence>
<dbReference type="Pfam" id="PF17384">
    <property type="entry name" value="DUF150_C"/>
    <property type="match status" value="1"/>
</dbReference>
<dbReference type="RefSeq" id="WP_133588635.1">
    <property type="nucleotide sequence ID" value="NZ_CP037953.1"/>
</dbReference>
<comment type="subcellular location">
    <subcellularLocation>
        <location evidence="3">Cytoplasm</location>
    </subcellularLocation>
</comment>
<dbReference type="AlphaFoldDB" id="A0A4R6URH8"/>
<dbReference type="InterPro" id="IPR003728">
    <property type="entry name" value="Ribosome_maturation_RimP"/>
</dbReference>
<dbReference type="Gene3D" id="3.30.300.70">
    <property type="entry name" value="RimP-like superfamily, N-terminal"/>
    <property type="match status" value="1"/>
</dbReference>
<keyword evidence="7" id="KW-1185">Reference proteome</keyword>
<feature type="domain" description="Ribosome maturation factor RimP N-terminal" evidence="4">
    <location>
        <begin position="10"/>
        <end position="82"/>
    </location>
</feature>
<dbReference type="SUPFAM" id="SSF74942">
    <property type="entry name" value="YhbC-like, C-terminal domain"/>
    <property type="match status" value="1"/>
</dbReference>
<dbReference type="SUPFAM" id="SSF75420">
    <property type="entry name" value="YhbC-like, N-terminal domain"/>
    <property type="match status" value="1"/>
</dbReference>
<name>A0A4R6URH8_9GAMM</name>
<dbReference type="EMBL" id="SNYM01000003">
    <property type="protein sequence ID" value="TDQ49908.1"/>
    <property type="molecule type" value="Genomic_DNA"/>
</dbReference>